<organism evidence="7 8">
    <name type="scientific">Brevibacillus aydinogluensis</name>
    <dbReference type="NCBI Taxonomy" id="927786"/>
    <lineage>
        <taxon>Bacteria</taxon>
        <taxon>Bacillati</taxon>
        <taxon>Bacillota</taxon>
        <taxon>Bacilli</taxon>
        <taxon>Bacillales</taxon>
        <taxon>Paenibacillaceae</taxon>
        <taxon>Brevibacillus</taxon>
    </lineage>
</organism>
<dbReference type="AlphaFoldDB" id="A0AA48M8C9"/>
<proteinExistence type="predicted"/>
<feature type="transmembrane region" description="Helical" evidence="5">
    <location>
        <begin position="108"/>
        <end position="127"/>
    </location>
</feature>
<dbReference type="SMART" id="SM00752">
    <property type="entry name" value="HTTM"/>
    <property type="match status" value="1"/>
</dbReference>
<feature type="transmembrane region" description="Helical" evidence="5">
    <location>
        <begin position="175"/>
        <end position="194"/>
    </location>
</feature>
<evidence type="ECO:0000256" key="5">
    <source>
        <dbReference type="SAM" id="Phobius"/>
    </source>
</evidence>
<keyword evidence="2 5" id="KW-0812">Transmembrane</keyword>
<feature type="transmembrane region" description="Helical" evidence="5">
    <location>
        <begin position="262"/>
        <end position="295"/>
    </location>
</feature>
<dbReference type="Pfam" id="PF04134">
    <property type="entry name" value="DCC1-like"/>
    <property type="match status" value="1"/>
</dbReference>
<feature type="transmembrane region" description="Helical" evidence="5">
    <location>
        <begin position="21"/>
        <end position="42"/>
    </location>
</feature>
<evidence type="ECO:0000256" key="1">
    <source>
        <dbReference type="ARBA" id="ARBA00004127"/>
    </source>
</evidence>
<name>A0AA48M8C9_9BACL</name>
<dbReference type="PANTHER" id="PTHR39535">
    <property type="entry name" value="SPORULATION-DELAYING PROTEIN SDPB"/>
    <property type="match status" value="1"/>
</dbReference>
<keyword evidence="3 5" id="KW-1133">Transmembrane helix</keyword>
<dbReference type="RefSeq" id="WP_171566500.1">
    <property type="nucleotide sequence ID" value="NZ_JAUSVZ010000010.1"/>
</dbReference>
<dbReference type="InterPro" id="IPR007263">
    <property type="entry name" value="DCC1-like"/>
</dbReference>
<evidence type="ECO:0000256" key="4">
    <source>
        <dbReference type="ARBA" id="ARBA00023136"/>
    </source>
</evidence>
<evidence type="ECO:0000313" key="8">
    <source>
        <dbReference type="Proteomes" id="UP001189619"/>
    </source>
</evidence>
<feature type="domain" description="HTTM-like" evidence="6">
    <location>
        <begin position="18"/>
        <end position="299"/>
    </location>
</feature>
<dbReference type="GO" id="GO:0015035">
    <property type="term" value="F:protein-disulfide reductase activity"/>
    <property type="evidence" value="ECO:0007669"/>
    <property type="project" value="InterPro"/>
</dbReference>
<dbReference type="PANTHER" id="PTHR39535:SF2">
    <property type="entry name" value="HTTM DOMAIN-CONTAINING PROTEIN"/>
    <property type="match status" value="1"/>
</dbReference>
<evidence type="ECO:0000256" key="3">
    <source>
        <dbReference type="ARBA" id="ARBA00022989"/>
    </source>
</evidence>
<protein>
    <submittedName>
        <fullName evidence="7">Gamma-carboxylase</fullName>
    </submittedName>
</protein>
<dbReference type="InterPro" id="IPR011020">
    <property type="entry name" value="HTTM-like"/>
</dbReference>
<dbReference type="KEGG" id="bayd:BSPP4475_12540"/>
<dbReference type="GO" id="GO:0012505">
    <property type="term" value="C:endomembrane system"/>
    <property type="evidence" value="ECO:0007669"/>
    <property type="project" value="UniProtKB-SubCell"/>
</dbReference>
<evidence type="ECO:0000256" key="2">
    <source>
        <dbReference type="ARBA" id="ARBA00022692"/>
    </source>
</evidence>
<sequence length="466" mass="53902">MGNALRANTKRHWLDWLYREEFLIGASLARIGFGLIILYMYLIHYAQRYLLWSDAGLIDHETYVAASMKDHSYSLYMFSPSLAYFDLIYHLGIVVTILYLIGWKGRIISVLNFIFTISLMDRNVLISDGGDNILRLVLFYLLFANTTAYFSADAKEYWRRRPLVEHTMWYKIKAVLHNFAVLFCIVNLCIMYLASGLYQVMGEVWHNGTAVYYILQVDEYSHPFFRDLILHNDVLIVLSTYAAIIVKLAFPFLLFNRITKYLVVGGVIAFHTGIAVVMGLITFSAIMCMIDFLLITDREYLRMHNGLARLWRRVRLALLTRTRRLGRMEPVRAQRVIVFYDGWCPMCQASVRTLKKLDWFGLLRFVSFREPGVCDVYGLDPQKAEQRMHSRRVNDMVMRDGIHAFIQISKRLVPMWPISPLLCLANLLGIGQKAYDFVASRRTILPAGGCDDACYLPQARPAKQDA</sequence>
<comment type="subcellular location">
    <subcellularLocation>
        <location evidence="1">Endomembrane system</location>
        <topology evidence="1">Multi-pass membrane protein</topology>
    </subcellularLocation>
</comment>
<evidence type="ECO:0000313" key="7">
    <source>
        <dbReference type="EMBL" id="CAJ1003149.1"/>
    </source>
</evidence>
<feature type="transmembrane region" description="Helical" evidence="5">
    <location>
        <begin position="82"/>
        <end position="101"/>
    </location>
</feature>
<dbReference type="Proteomes" id="UP001189619">
    <property type="component" value="Chromosome"/>
</dbReference>
<gene>
    <name evidence="7" type="ORF">BSPP4475_12540</name>
</gene>
<evidence type="ECO:0000259" key="6">
    <source>
        <dbReference type="SMART" id="SM00752"/>
    </source>
</evidence>
<keyword evidence="4 5" id="KW-0472">Membrane</keyword>
<accession>A0AA48M8C9</accession>
<reference evidence="7" key="1">
    <citation type="submission" date="2023-07" db="EMBL/GenBank/DDBJ databases">
        <authorList>
            <person name="Ivanov I."/>
            <person name="Teneva D."/>
            <person name="Stoikov I."/>
        </authorList>
    </citation>
    <scope>NUCLEOTIDE SEQUENCE</scope>
    <source>
        <strain evidence="7">4475</strain>
    </source>
</reference>
<dbReference type="InterPro" id="IPR052964">
    <property type="entry name" value="Sporulation_signal_mat"/>
</dbReference>
<keyword evidence="8" id="KW-1185">Reference proteome</keyword>
<feature type="transmembrane region" description="Helical" evidence="5">
    <location>
        <begin position="234"/>
        <end position="255"/>
    </location>
</feature>
<dbReference type="EMBL" id="OY569118">
    <property type="protein sequence ID" value="CAJ1003149.1"/>
    <property type="molecule type" value="Genomic_DNA"/>
</dbReference>
<feature type="transmembrane region" description="Helical" evidence="5">
    <location>
        <begin position="133"/>
        <end position="154"/>
    </location>
</feature>